<dbReference type="OrthoDB" id="7204586at2"/>
<proteinExistence type="predicted"/>
<evidence type="ECO:0000313" key="3">
    <source>
        <dbReference type="Proteomes" id="UP000321750"/>
    </source>
</evidence>
<name>A0A512JHF4_9HYPH</name>
<evidence type="ECO:0000256" key="1">
    <source>
        <dbReference type="SAM" id="SignalP"/>
    </source>
</evidence>
<keyword evidence="1" id="KW-0732">Signal</keyword>
<dbReference type="Proteomes" id="UP000321750">
    <property type="component" value="Unassembled WGS sequence"/>
</dbReference>
<protein>
    <submittedName>
        <fullName evidence="2">Uncharacterized protein</fullName>
    </submittedName>
</protein>
<reference evidence="2 3" key="1">
    <citation type="submission" date="2019-07" db="EMBL/GenBank/DDBJ databases">
        <title>Whole genome shotgun sequence of Methylobacterium gnaphalii NBRC 107716.</title>
        <authorList>
            <person name="Hosoyama A."/>
            <person name="Uohara A."/>
            <person name="Ohji S."/>
            <person name="Ichikawa N."/>
        </authorList>
    </citation>
    <scope>NUCLEOTIDE SEQUENCE [LARGE SCALE GENOMIC DNA]</scope>
    <source>
        <strain evidence="2 3">NBRC 107716</strain>
    </source>
</reference>
<sequence>MRTAILVLCFALVGSLATQARAAEGGSPEGLLKALYGLYPRKGGASPIFDTPQNWLADPLLQRVREDQRQAAKNGEAGNLDFDPICACQDDTGLKGTKVSVEEEDGKTARVSARFMIGKSTINVRYKLAATPSGWRIADISTKDVPSLLAMLARAQR</sequence>
<accession>A0A512JHF4</accession>
<dbReference type="Gene3D" id="3.10.450.50">
    <property type="match status" value="1"/>
</dbReference>
<dbReference type="AlphaFoldDB" id="A0A512JHF4"/>
<evidence type="ECO:0000313" key="2">
    <source>
        <dbReference type="EMBL" id="GEP09391.1"/>
    </source>
</evidence>
<dbReference type="EMBL" id="BJZV01000005">
    <property type="protein sequence ID" value="GEP09391.1"/>
    <property type="molecule type" value="Genomic_DNA"/>
</dbReference>
<organism evidence="2 3">
    <name type="scientific">Methylobacterium gnaphalii</name>
    <dbReference type="NCBI Taxonomy" id="1010610"/>
    <lineage>
        <taxon>Bacteria</taxon>
        <taxon>Pseudomonadati</taxon>
        <taxon>Pseudomonadota</taxon>
        <taxon>Alphaproteobacteria</taxon>
        <taxon>Hyphomicrobiales</taxon>
        <taxon>Methylobacteriaceae</taxon>
        <taxon>Methylobacterium</taxon>
    </lineage>
</organism>
<dbReference type="RefSeq" id="WP_147045714.1">
    <property type="nucleotide sequence ID" value="NZ_BJZV01000005.1"/>
</dbReference>
<feature type="chain" id="PRO_5021931442" evidence="1">
    <location>
        <begin position="23"/>
        <end position="157"/>
    </location>
</feature>
<feature type="signal peptide" evidence="1">
    <location>
        <begin position="1"/>
        <end position="22"/>
    </location>
</feature>
<gene>
    <name evidence="2" type="ORF">MGN01_12360</name>
</gene>
<keyword evidence="3" id="KW-1185">Reference proteome</keyword>
<comment type="caution">
    <text evidence="2">The sequence shown here is derived from an EMBL/GenBank/DDBJ whole genome shotgun (WGS) entry which is preliminary data.</text>
</comment>